<reference evidence="1" key="1">
    <citation type="submission" date="2020-07" db="EMBL/GenBank/DDBJ databases">
        <title>Multicomponent nature underlies the extraordinary mechanical properties of spider dragline silk.</title>
        <authorList>
            <person name="Kono N."/>
            <person name="Nakamura H."/>
            <person name="Mori M."/>
            <person name="Yoshida Y."/>
            <person name="Ohtoshi R."/>
            <person name="Malay A.D."/>
            <person name="Moran D.A.P."/>
            <person name="Tomita M."/>
            <person name="Numata K."/>
            <person name="Arakawa K."/>
        </authorList>
    </citation>
    <scope>NUCLEOTIDE SEQUENCE</scope>
</reference>
<organism evidence="1 2">
    <name type="scientific">Trichonephila clavata</name>
    <name type="common">Joro spider</name>
    <name type="synonym">Nephila clavata</name>
    <dbReference type="NCBI Taxonomy" id="2740835"/>
    <lineage>
        <taxon>Eukaryota</taxon>
        <taxon>Metazoa</taxon>
        <taxon>Ecdysozoa</taxon>
        <taxon>Arthropoda</taxon>
        <taxon>Chelicerata</taxon>
        <taxon>Arachnida</taxon>
        <taxon>Araneae</taxon>
        <taxon>Araneomorphae</taxon>
        <taxon>Entelegynae</taxon>
        <taxon>Araneoidea</taxon>
        <taxon>Nephilidae</taxon>
        <taxon>Trichonephila</taxon>
    </lineage>
</organism>
<accession>A0A8X6EXR7</accession>
<keyword evidence="2" id="KW-1185">Reference proteome</keyword>
<gene>
    <name evidence="1" type="ORF">TNCT_482971</name>
</gene>
<dbReference type="AlphaFoldDB" id="A0A8X6EXR7"/>
<proteinExistence type="predicted"/>
<sequence>MPSLPRAAMNFAVVQDVGYRLPGVTAFAAAMVAPPRPLGGIQLKHSKAVPVDKSYWDPVDGVIKLIRTDLYVIQLFTTK</sequence>
<evidence type="ECO:0000313" key="1">
    <source>
        <dbReference type="EMBL" id="GFQ63836.1"/>
    </source>
</evidence>
<name>A0A8X6EXR7_TRICU</name>
<protein>
    <submittedName>
        <fullName evidence="1">Uncharacterized protein</fullName>
    </submittedName>
</protein>
<dbReference type="EMBL" id="BMAO01000025">
    <property type="protein sequence ID" value="GFQ63836.1"/>
    <property type="molecule type" value="Genomic_DNA"/>
</dbReference>
<evidence type="ECO:0000313" key="2">
    <source>
        <dbReference type="Proteomes" id="UP000887116"/>
    </source>
</evidence>
<comment type="caution">
    <text evidence="1">The sequence shown here is derived from an EMBL/GenBank/DDBJ whole genome shotgun (WGS) entry which is preliminary data.</text>
</comment>
<dbReference type="Proteomes" id="UP000887116">
    <property type="component" value="Unassembled WGS sequence"/>
</dbReference>